<sequence length="293" mass="31242">MPLRFLKRCRFSDRSTRLSQHALALLLVLHLGTASLEAHAAKSLLSYRSDQTQQEAPAAVMPRASRPNASQTRAAQPITAQSDPFGNRSFPQAQQAQPQRIAHRNATAPQTVFRGNLPDESLAEAPRPRAIEAESRRLAPSQEVRVGDSGSKTSTKSALPFAVPVKQLISTAGAGLAIVIGLFFICTWLWRGGSNRPNPNSPLPQEAFSVLGRAPLMGRTTAQLIRVGNKLVLVAVSAEGLQPLTEVTDPAEVDRLAGLCLGGGAASSTAEFQKVLRKLASEPASGFLGRESS</sequence>
<evidence type="ECO:0000256" key="1">
    <source>
        <dbReference type="ARBA" id="ARBA00004236"/>
    </source>
</evidence>
<dbReference type="Pfam" id="PF04347">
    <property type="entry name" value="FliO"/>
    <property type="match status" value="1"/>
</dbReference>
<dbReference type="AlphaFoldDB" id="A0A517MYV2"/>
<feature type="transmembrane region" description="Helical" evidence="7">
    <location>
        <begin position="168"/>
        <end position="190"/>
    </location>
</feature>
<evidence type="ECO:0000256" key="4">
    <source>
        <dbReference type="ARBA" id="ARBA00022989"/>
    </source>
</evidence>
<proteinExistence type="predicted"/>
<gene>
    <name evidence="8" type="ORF">HG15A2_33750</name>
</gene>
<protein>
    <recommendedName>
        <fullName evidence="10">Flagellar protein</fullName>
    </recommendedName>
</protein>
<dbReference type="GO" id="GO:0016020">
    <property type="term" value="C:membrane"/>
    <property type="evidence" value="ECO:0007669"/>
    <property type="project" value="InterPro"/>
</dbReference>
<dbReference type="KEGG" id="amob:HG15A2_33750"/>
<evidence type="ECO:0000313" key="8">
    <source>
        <dbReference type="EMBL" id="QDT00040.1"/>
    </source>
</evidence>
<accession>A0A517MYV2</accession>
<comment type="subcellular location">
    <subcellularLocation>
        <location evidence="1">Cell membrane</location>
    </subcellularLocation>
</comment>
<evidence type="ECO:0000256" key="7">
    <source>
        <dbReference type="SAM" id="Phobius"/>
    </source>
</evidence>
<name>A0A517MYV2_9BACT</name>
<reference evidence="8 9" key="1">
    <citation type="submission" date="2019-02" db="EMBL/GenBank/DDBJ databases">
        <title>Deep-cultivation of Planctomycetes and their phenomic and genomic characterization uncovers novel biology.</title>
        <authorList>
            <person name="Wiegand S."/>
            <person name="Jogler M."/>
            <person name="Boedeker C."/>
            <person name="Pinto D."/>
            <person name="Vollmers J."/>
            <person name="Rivas-Marin E."/>
            <person name="Kohn T."/>
            <person name="Peeters S.H."/>
            <person name="Heuer A."/>
            <person name="Rast P."/>
            <person name="Oberbeckmann S."/>
            <person name="Bunk B."/>
            <person name="Jeske O."/>
            <person name="Meyerdierks A."/>
            <person name="Storesund J.E."/>
            <person name="Kallscheuer N."/>
            <person name="Luecker S."/>
            <person name="Lage O.M."/>
            <person name="Pohl T."/>
            <person name="Merkel B.J."/>
            <person name="Hornburger P."/>
            <person name="Mueller R.-W."/>
            <person name="Bruemmer F."/>
            <person name="Labrenz M."/>
            <person name="Spormann A.M."/>
            <person name="Op den Camp H."/>
            <person name="Overmann J."/>
            <person name="Amann R."/>
            <person name="Jetten M.S.M."/>
            <person name="Mascher T."/>
            <person name="Medema M.H."/>
            <person name="Devos D.P."/>
            <person name="Kaster A.-K."/>
            <person name="Ovreas L."/>
            <person name="Rohde M."/>
            <person name="Galperin M.Y."/>
            <person name="Jogler C."/>
        </authorList>
    </citation>
    <scope>NUCLEOTIDE SEQUENCE [LARGE SCALE GENOMIC DNA]</scope>
    <source>
        <strain evidence="8 9">HG15A2</strain>
    </source>
</reference>
<keyword evidence="4 7" id="KW-1133">Transmembrane helix</keyword>
<dbReference type="Proteomes" id="UP000319852">
    <property type="component" value="Chromosome"/>
</dbReference>
<feature type="region of interest" description="Disordered" evidence="6">
    <location>
        <begin position="54"/>
        <end position="156"/>
    </location>
</feature>
<evidence type="ECO:0008006" key="10">
    <source>
        <dbReference type="Google" id="ProtNLM"/>
    </source>
</evidence>
<evidence type="ECO:0000256" key="3">
    <source>
        <dbReference type="ARBA" id="ARBA00022692"/>
    </source>
</evidence>
<evidence type="ECO:0000256" key="6">
    <source>
        <dbReference type="SAM" id="MobiDB-lite"/>
    </source>
</evidence>
<keyword evidence="5 7" id="KW-0472">Membrane</keyword>
<evidence type="ECO:0000256" key="5">
    <source>
        <dbReference type="ARBA" id="ARBA00023136"/>
    </source>
</evidence>
<keyword evidence="3 7" id="KW-0812">Transmembrane</keyword>
<organism evidence="8 9">
    <name type="scientific">Adhaeretor mobilis</name>
    <dbReference type="NCBI Taxonomy" id="1930276"/>
    <lineage>
        <taxon>Bacteria</taxon>
        <taxon>Pseudomonadati</taxon>
        <taxon>Planctomycetota</taxon>
        <taxon>Planctomycetia</taxon>
        <taxon>Pirellulales</taxon>
        <taxon>Lacipirellulaceae</taxon>
        <taxon>Adhaeretor</taxon>
    </lineage>
</organism>
<dbReference type="GO" id="GO:0044781">
    <property type="term" value="P:bacterial-type flagellum organization"/>
    <property type="evidence" value="ECO:0007669"/>
    <property type="project" value="InterPro"/>
</dbReference>
<evidence type="ECO:0000313" key="9">
    <source>
        <dbReference type="Proteomes" id="UP000319852"/>
    </source>
</evidence>
<feature type="compositionally biased region" description="Basic and acidic residues" evidence="6">
    <location>
        <begin position="126"/>
        <end position="137"/>
    </location>
</feature>
<dbReference type="EMBL" id="CP036263">
    <property type="protein sequence ID" value="QDT00040.1"/>
    <property type="molecule type" value="Genomic_DNA"/>
</dbReference>
<dbReference type="InterPro" id="IPR022781">
    <property type="entry name" value="Flagellar_biosynth_FliO"/>
</dbReference>
<keyword evidence="9" id="KW-1185">Reference proteome</keyword>
<feature type="compositionally biased region" description="Polar residues" evidence="6">
    <location>
        <begin position="67"/>
        <end position="84"/>
    </location>
</feature>
<keyword evidence="2" id="KW-1003">Cell membrane</keyword>
<evidence type="ECO:0000256" key="2">
    <source>
        <dbReference type="ARBA" id="ARBA00022475"/>
    </source>
</evidence>